<protein>
    <recommendedName>
        <fullName evidence="5">Sushi domain-containing protein</fullName>
    </recommendedName>
</protein>
<dbReference type="AlphaFoldDB" id="A0A8W8JFR6"/>
<sequence>MKAHCLLILIVMQLSRIANCCSSDINIDNAFVSCSTNNVSCNVECYRGYIFPSGSTKESYSCQNEEWTHMFSSCKRIPSVSVTYSAIWVFDEVVTSACGNISSRLDNLREVLEETLANNCQLLNINATVQFTHLFLTFQVQTNFIAVYNNFTNWKTLDICIYYNRQTFRNFHVTKSMFEGVTCGNLNTSNMIHKDLFVKETYVFCPSATELHNVSTSEDGMYIQYCDTDSIIRTTKSTTETTQMSTLESQTIQTEVSFTKNNFSFSQNTSLEKEASQGTTLITEVSSPDQNSRVNSSQITTITSLSAEKDFQVKSAIYILVPITGVFLISGIVTLVVCRRKRSQGRKKEKPYETIITGGQTQYINMADNTHHYDVIGYRREQGQESRS</sequence>
<proteinExistence type="predicted"/>
<evidence type="ECO:0000256" key="1">
    <source>
        <dbReference type="SAM" id="Phobius"/>
    </source>
</evidence>
<evidence type="ECO:0000313" key="3">
    <source>
        <dbReference type="EnsemblMetazoa" id="G19026.3:cds"/>
    </source>
</evidence>
<name>A0A8W8JFR6_MAGGI</name>
<dbReference type="Proteomes" id="UP000005408">
    <property type="component" value="Unassembled WGS sequence"/>
</dbReference>
<keyword evidence="2" id="KW-0732">Signal</keyword>
<accession>A0A8W8JFR6</accession>
<evidence type="ECO:0000256" key="2">
    <source>
        <dbReference type="SAM" id="SignalP"/>
    </source>
</evidence>
<evidence type="ECO:0000313" key="4">
    <source>
        <dbReference type="Proteomes" id="UP000005408"/>
    </source>
</evidence>
<reference evidence="3" key="1">
    <citation type="submission" date="2022-08" db="UniProtKB">
        <authorList>
            <consortium name="EnsemblMetazoa"/>
        </authorList>
    </citation>
    <scope>IDENTIFICATION</scope>
    <source>
        <strain evidence="3">05x7-T-G4-1.051#20</strain>
    </source>
</reference>
<keyword evidence="1" id="KW-0812">Transmembrane</keyword>
<feature type="transmembrane region" description="Helical" evidence="1">
    <location>
        <begin position="316"/>
        <end position="338"/>
    </location>
</feature>
<dbReference type="EnsemblMetazoa" id="G19026.3">
    <property type="protein sequence ID" value="G19026.3:cds"/>
    <property type="gene ID" value="G19026"/>
</dbReference>
<evidence type="ECO:0008006" key="5">
    <source>
        <dbReference type="Google" id="ProtNLM"/>
    </source>
</evidence>
<feature type="signal peptide" evidence="2">
    <location>
        <begin position="1"/>
        <end position="20"/>
    </location>
</feature>
<keyword evidence="1" id="KW-0472">Membrane</keyword>
<keyword evidence="1" id="KW-1133">Transmembrane helix</keyword>
<keyword evidence="4" id="KW-1185">Reference proteome</keyword>
<organism evidence="3 4">
    <name type="scientific">Magallana gigas</name>
    <name type="common">Pacific oyster</name>
    <name type="synonym">Crassostrea gigas</name>
    <dbReference type="NCBI Taxonomy" id="29159"/>
    <lineage>
        <taxon>Eukaryota</taxon>
        <taxon>Metazoa</taxon>
        <taxon>Spiralia</taxon>
        <taxon>Lophotrochozoa</taxon>
        <taxon>Mollusca</taxon>
        <taxon>Bivalvia</taxon>
        <taxon>Autobranchia</taxon>
        <taxon>Pteriomorphia</taxon>
        <taxon>Ostreida</taxon>
        <taxon>Ostreoidea</taxon>
        <taxon>Ostreidae</taxon>
        <taxon>Magallana</taxon>
    </lineage>
</organism>
<feature type="chain" id="PRO_5036448135" description="Sushi domain-containing protein" evidence="2">
    <location>
        <begin position="21"/>
        <end position="388"/>
    </location>
</feature>